<proteinExistence type="predicted"/>
<evidence type="ECO:0008006" key="2">
    <source>
        <dbReference type="Google" id="ProtNLM"/>
    </source>
</evidence>
<gene>
    <name evidence="1" type="ORF">LCGC14_2442670</name>
</gene>
<protein>
    <recommendedName>
        <fullName evidence="2">BppU N-terminal domain-containing protein</fullName>
    </recommendedName>
</protein>
<name>A0A0F9C605_9ZZZZ</name>
<organism evidence="1">
    <name type="scientific">marine sediment metagenome</name>
    <dbReference type="NCBI Taxonomy" id="412755"/>
    <lineage>
        <taxon>unclassified sequences</taxon>
        <taxon>metagenomes</taxon>
        <taxon>ecological metagenomes</taxon>
    </lineage>
</organism>
<accession>A0A0F9C605</accession>
<dbReference type="AlphaFoldDB" id="A0A0F9C605"/>
<sequence>MSTSPRETLTKIYAEKKTAEFTATITKRDGVTPVPSANLDAVTLTLYEESGGEVINSRSADDIKDTGGGTIHATSGLLTLLLSPDDMAVVLSGRFEMHVALIEWTYDGTQEGGQEIAFMVRNLVKVS</sequence>
<reference evidence="1" key="1">
    <citation type="journal article" date="2015" name="Nature">
        <title>Complex archaea that bridge the gap between prokaryotes and eukaryotes.</title>
        <authorList>
            <person name="Spang A."/>
            <person name="Saw J.H."/>
            <person name="Jorgensen S.L."/>
            <person name="Zaremba-Niedzwiedzka K."/>
            <person name="Martijn J."/>
            <person name="Lind A.E."/>
            <person name="van Eijk R."/>
            <person name="Schleper C."/>
            <person name="Guy L."/>
            <person name="Ettema T.J."/>
        </authorList>
    </citation>
    <scope>NUCLEOTIDE SEQUENCE</scope>
</reference>
<dbReference type="EMBL" id="LAZR01037625">
    <property type="protein sequence ID" value="KKL21717.1"/>
    <property type="molecule type" value="Genomic_DNA"/>
</dbReference>
<comment type="caution">
    <text evidence="1">The sequence shown here is derived from an EMBL/GenBank/DDBJ whole genome shotgun (WGS) entry which is preliminary data.</text>
</comment>
<evidence type="ECO:0000313" key="1">
    <source>
        <dbReference type="EMBL" id="KKL21717.1"/>
    </source>
</evidence>